<proteinExistence type="predicted"/>
<evidence type="ECO:0000259" key="4">
    <source>
        <dbReference type="PROSITE" id="PS01124"/>
    </source>
</evidence>
<dbReference type="GO" id="GO:0003700">
    <property type="term" value="F:DNA-binding transcription factor activity"/>
    <property type="evidence" value="ECO:0007669"/>
    <property type="project" value="InterPro"/>
</dbReference>
<gene>
    <name evidence="5" type="ORF">D3P09_12390</name>
</gene>
<dbReference type="OrthoDB" id="9816335at2"/>
<sequence>MESSLREGAIPKEKVKLAQKYPLIVAETVGVTSPYQRLHWHDVLEINLIKSGTGHYIINGQSYQFQQGDIFLINSNDLHCAIESSDLVILVITFDPSWFIHGLRIDPELLSPFREMGRHFTNRLDRDHPQMNELQELLLELHQEHIQEQRSYATMVHSIMLRFLAIVNRGFRSDGIHRHDSGISEQQLEKMRQVIMVMEQHYAHPWTLEELASLVYLSPSRFSDLFKRSVGMPPLLYLIQIRLERAVTLLENGSMKVTDIALECGFRTLTNFNRLFKKHVGVTPKASRKHQC</sequence>
<keyword evidence="2" id="KW-0238">DNA-binding</keyword>
<dbReference type="InterPro" id="IPR018062">
    <property type="entry name" value="HTH_AraC-typ_CS"/>
</dbReference>
<dbReference type="SUPFAM" id="SSF46689">
    <property type="entry name" value="Homeodomain-like"/>
    <property type="match status" value="2"/>
</dbReference>
<dbReference type="InterPro" id="IPR037923">
    <property type="entry name" value="HTH-like"/>
</dbReference>
<dbReference type="InterPro" id="IPR009057">
    <property type="entry name" value="Homeodomain-like_sf"/>
</dbReference>
<dbReference type="PANTHER" id="PTHR43280:SF28">
    <property type="entry name" value="HTH-TYPE TRANSCRIPTIONAL ACTIVATOR RHAS"/>
    <property type="match status" value="1"/>
</dbReference>
<dbReference type="InterPro" id="IPR014710">
    <property type="entry name" value="RmlC-like_jellyroll"/>
</dbReference>
<dbReference type="InterPro" id="IPR020449">
    <property type="entry name" value="Tscrpt_reg_AraC-type_HTH"/>
</dbReference>
<dbReference type="Pfam" id="PF02311">
    <property type="entry name" value="AraC_binding"/>
    <property type="match status" value="1"/>
</dbReference>
<dbReference type="PROSITE" id="PS01124">
    <property type="entry name" value="HTH_ARAC_FAMILY_2"/>
    <property type="match status" value="1"/>
</dbReference>
<evidence type="ECO:0000313" key="5">
    <source>
        <dbReference type="EMBL" id="RJX40155.1"/>
    </source>
</evidence>
<dbReference type="PANTHER" id="PTHR43280">
    <property type="entry name" value="ARAC-FAMILY TRANSCRIPTIONAL REGULATOR"/>
    <property type="match status" value="1"/>
</dbReference>
<keyword evidence="6" id="KW-1185">Reference proteome</keyword>
<evidence type="ECO:0000313" key="6">
    <source>
        <dbReference type="Proteomes" id="UP000267798"/>
    </source>
</evidence>
<dbReference type="RefSeq" id="WP_120110171.1">
    <property type="nucleotide sequence ID" value="NZ_QXQB01000002.1"/>
</dbReference>
<dbReference type="Proteomes" id="UP000267798">
    <property type="component" value="Unassembled WGS sequence"/>
</dbReference>
<evidence type="ECO:0000256" key="3">
    <source>
        <dbReference type="ARBA" id="ARBA00023163"/>
    </source>
</evidence>
<dbReference type="EMBL" id="QXQB01000002">
    <property type="protein sequence ID" value="RJX40155.1"/>
    <property type="molecule type" value="Genomic_DNA"/>
</dbReference>
<evidence type="ECO:0000256" key="2">
    <source>
        <dbReference type="ARBA" id="ARBA00023125"/>
    </source>
</evidence>
<comment type="caution">
    <text evidence="5">The sequence shown here is derived from an EMBL/GenBank/DDBJ whole genome shotgun (WGS) entry which is preliminary data.</text>
</comment>
<dbReference type="PROSITE" id="PS00041">
    <property type="entry name" value="HTH_ARAC_FAMILY_1"/>
    <property type="match status" value="1"/>
</dbReference>
<dbReference type="AlphaFoldDB" id="A0A3A6PGT3"/>
<dbReference type="InterPro" id="IPR018060">
    <property type="entry name" value="HTH_AraC"/>
</dbReference>
<organism evidence="5 6">
    <name type="scientific">Paenibacillus pinisoli</name>
    <dbReference type="NCBI Taxonomy" id="1276110"/>
    <lineage>
        <taxon>Bacteria</taxon>
        <taxon>Bacillati</taxon>
        <taxon>Bacillota</taxon>
        <taxon>Bacilli</taxon>
        <taxon>Bacillales</taxon>
        <taxon>Paenibacillaceae</taxon>
        <taxon>Paenibacillus</taxon>
    </lineage>
</organism>
<dbReference type="Pfam" id="PF12833">
    <property type="entry name" value="HTH_18"/>
    <property type="match status" value="1"/>
</dbReference>
<keyword evidence="3" id="KW-0804">Transcription</keyword>
<keyword evidence="1" id="KW-0805">Transcription regulation</keyword>
<name>A0A3A6PGT3_9BACL</name>
<dbReference type="PRINTS" id="PR00032">
    <property type="entry name" value="HTHARAC"/>
</dbReference>
<dbReference type="InterPro" id="IPR003313">
    <property type="entry name" value="AraC-bd"/>
</dbReference>
<reference evidence="5 6" key="1">
    <citation type="submission" date="2018-09" db="EMBL/GenBank/DDBJ databases">
        <title>Paenibacillus aracenensis nov. sp. isolated from a cave in southern Spain.</title>
        <authorList>
            <person name="Jurado V."/>
            <person name="Gutierrez-Patricio S."/>
            <person name="Gonzalez-Pimentel J.L."/>
            <person name="Miller A.Z."/>
            <person name="Laiz L."/>
            <person name="Saiz-Jimenez C."/>
        </authorList>
    </citation>
    <scope>NUCLEOTIDE SEQUENCE [LARGE SCALE GENOMIC DNA]</scope>
    <source>
        <strain evidence="5 6">JCM 19203</strain>
    </source>
</reference>
<dbReference type="SMART" id="SM00342">
    <property type="entry name" value="HTH_ARAC"/>
    <property type="match status" value="1"/>
</dbReference>
<accession>A0A3A6PGT3</accession>
<feature type="domain" description="HTH araC/xylS-type" evidence="4">
    <location>
        <begin position="192"/>
        <end position="290"/>
    </location>
</feature>
<dbReference type="Gene3D" id="2.60.120.10">
    <property type="entry name" value="Jelly Rolls"/>
    <property type="match status" value="1"/>
</dbReference>
<dbReference type="SUPFAM" id="SSF51215">
    <property type="entry name" value="Regulatory protein AraC"/>
    <property type="match status" value="1"/>
</dbReference>
<protein>
    <submittedName>
        <fullName evidence="5">AraC family transcriptional regulator</fullName>
    </submittedName>
</protein>
<dbReference type="Gene3D" id="1.10.10.60">
    <property type="entry name" value="Homeodomain-like"/>
    <property type="match status" value="2"/>
</dbReference>
<evidence type="ECO:0000256" key="1">
    <source>
        <dbReference type="ARBA" id="ARBA00023015"/>
    </source>
</evidence>
<dbReference type="GO" id="GO:0043565">
    <property type="term" value="F:sequence-specific DNA binding"/>
    <property type="evidence" value="ECO:0007669"/>
    <property type="project" value="InterPro"/>
</dbReference>